<keyword evidence="1" id="KW-0880">Kelch repeat</keyword>
<name>A0AAY4DQ01_9TELE</name>
<evidence type="ECO:0000313" key="4">
    <source>
        <dbReference type="Ensembl" id="ENSDCDP00010047284.1"/>
    </source>
</evidence>
<dbReference type="PROSITE" id="PS50097">
    <property type="entry name" value="BTB"/>
    <property type="match status" value="1"/>
</dbReference>
<dbReference type="Gene3D" id="3.30.710.10">
    <property type="entry name" value="Potassium Channel Kv1.1, Chain A"/>
    <property type="match status" value="1"/>
</dbReference>
<dbReference type="InterPro" id="IPR011333">
    <property type="entry name" value="SKP1/BTB/POZ_sf"/>
</dbReference>
<dbReference type="InterPro" id="IPR000210">
    <property type="entry name" value="BTB/POZ_dom"/>
</dbReference>
<reference evidence="4 5" key="1">
    <citation type="submission" date="2020-06" db="EMBL/GenBank/DDBJ databases">
        <authorList>
            <consortium name="Wellcome Sanger Institute Data Sharing"/>
        </authorList>
    </citation>
    <scope>NUCLEOTIDE SEQUENCE [LARGE SCALE GENOMIC DNA]</scope>
</reference>
<proteinExistence type="predicted"/>
<sequence>MTNRENMEGRCSLCTEVFSETHSNDEKLAEDDVVPDTVLHVETEAFFVNRQRLARLSPYFHALFYGGGKESKKRNIEIKAVSLENFRILMEHTKTSRLPLNRQNVLGILETADFLQLEKARLLCCKFLERELHLSNCLGMMAYAWQLGCLQLYTAARAVALTHLPALASEEDFMYLSKETVADLLASDNLFVPNEDLVFEVTLHWATFDPSREDDFLELIGLVRPESLTLTYITELLTRLKGSDPRARLICKLNDCFPASWGAGSAETNAGRQDPHF</sequence>
<keyword evidence="2" id="KW-0677">Repeat</keyword>
<protein>
    <recommendedName>
        <fullName evidence="3">BTB domain-containing protein</fullName>
    </recommendedName>
</protein>
<dbReference type="Gene3D" id="1.25.40.420">
    <property type="match status" value="1"/>
</dbReference>
<evidence type="ECO:0000259" key="3">
    <source>
        <dbReference type="PROSITE" id="PS50097"/>
    </source>
</evidence>
<dbReference type="Ensembl" id="ENSDCDT00010057506.1">
    <property type="protein sequence ID" value="ENSDCDP00010047284.1"/>
    <property type="gene ID" value="ENSDCDG00010028651.1"/>
</dbReference>
<dbReference type="PANTHER" id="PTHR24412:SF490">
    <property type="entry name" value="BTB DOMAIN-CONTAINING PROTEIN"/>
    <property type="match status" value="1"/>
</dbReference>
<dbReference type="SUPFAM" id="SSF54695">
    <property type="entry name" value="POZ domain"/>
    <property type="match status" value="1"/>
</dbReference>
<evidence type="ECO:0000256" key="1">
    <source>
        <dbReference type="ARBA" id="ARBA00022441"/>
    </source>
</evidence>
<dbReference type="Pfam" id="PF00651">
    <property type="entry name" value="BTB"/>
    <property type="match status" value="1"/>
</dbReference>
<accession>A0AAY4DQ01</accession>
<reference evidence="4" key="3">
    <citation type="submission" date="2025-09" db="UniProtKB">
        <authorList>
            <consortium name="Ensembl"/>
        </authorList>
    </citation>
    <scope>IDENTIFICATION</scope>
</reference>
<reference evidence="4" key="2">
    <citation type="submission" date="2025-08" db="UniProtKB">
        <authorList>
            <consortium name="Ensembl"/>
        </authorList>
    </citation>
    <scope>IDENTIFICATION</scope>
</reference>
<dbReference type="AlphaFoldDB" id="A0AAY4DQ01"/>
<dbReference type="Pfam" id="PF07707">
    <property type="entry name" value="BACK"/>
    <property type="match status" value="1"/>
</dbReference>
<organism evidence="4 5">
    <name type="scientific">Denticeps clupeoides</name>
    <name type="common">denticle herring</name>
    <dbReference type="NCBI Taxonomy" id="299321"/>
    <lineage>
        <taxon>Eukaryota</taxon>
        <taxon>Metazoa</taxon>
        <taxon>Chordata</taxon>
        <taxon>Craniata</taxon>
        <taxon>Vertebrata</taxon>
        <taxon>Euteleostomi</taxon>
        <taxon>Actinopterygii</taxon>
        <taxon>Neopterygii</taxon>
        <taxon>Teleostei</taxon>
        <taxon>Clupei</taxon>
        <taxon>Clupeiformes</taxon>
        <taxon>Denticipitoidei</taxon>
        <taxon>Denticipitidae</taxon>
        <taxon>Denticeps</taxon>
    </lineage>
</organism>
<dbReference type="Proteomes" id="UP000694580">
    <property type="component" value="Chromosome 13"/>
</dbReference>
<keyword evidence="5" id="KW-1185">Reference proteome</keyword>
<dbReference type="SMART" id="SM00875">
    <property type="entry name" value="BACK"/>
    <property type="match status" value="1"/>
</dbReference>
<dbReference type="GeneTree" id="ENSGT00940000163715"/>
<evidence type="ECO:0000256" key="2">
    <source>
        <dbReference type="ARBA" id="ARBA00022737"/>
    </source>
</evidence>
<feature type="domain" description="BTB" evidence="3">
    <location>
        <begin position="35"/>
        <end position="102"/>
    </location>
</feature>
<dbReference type="InterPro" id="IPR011705">
    <property type="entry name" value="BACK"/>
</dbReference>
<dbReference type="SMART" id="SM00225">
    <property type="entry name" value="BTB"/>
    <property type="match status" value="1"/>
</dbReference>
<dbReference type="PANTHER" id="PTHR24412">
    <property type="entry name" value="KELCH PROTEIN"/>
    <property type="match status" value="1"/>
</dbReference>
<evidence type="ECO:0000313" key="5">
    <source>
        <dbReference type="Proteomes" id="UP000694580"/>
    </source>
</evidence>